<dbReference type="PANTHER" id="PTHR39153:SF1">
    <property type="entry name" value="AGR244WP"/>
    <property type="match status" value="1"/>
</dbReference>
<gene>
    <name evidence="1" type="ORF">B0T22DRAFT_482051</name>
</gene>
<comment type="caution">
    <text evidence="1">The sequence shown here is derived from an EMBL/GenBank/DDBJ whole genome shotgun (WGS) entry which is preliminary data.</text>
</comment>
<reference evidence="1" key="1">
    <citation type="journal article" date="2023" name="Mol. Phylogenet. Evol.">
        <title>Genome-scale phylogeny and comparative genomics of the fungal order Sordariales.</title>
        <authorList>
            <person name="Hensen N."/>
            <person name="Bonometti L."/>
            <person name="Westerberg I."/>
            <person name="Brannstrom I.O."/>
            <person name="Guillou S."/>
            <person name="Cros-Aarteil S."/>
            <person name="Calhoun S."/>
            <person name="Haridas S."/>
            <person name="Kuo A."/>
            <person name="Mondo S."/>
            <person name="Pangilinan J."/>
            <person name="Riley R."/>
            <person name="LaButti K."/>
            <person name="Andreopoulos B."/>
            <person name="Lipzen A."/>
            <person name="Chen C."/>
            <person name="Yan M."/>
            <person name="Daum C."/>
            <person name="Ng V."/>
            <person name="Clum A."/>
            <person name="Steindorff A."/>
            <person name="Ohm R.A."/>
            <person name="Martin F."/>
            <person name="Silar P."/>
            <person name="Natvig D.O."/>
            <person name="Lalanne C."/>
            <person name="Gautier V."/>
            <person name="Ament-Velasquez S.L."/>
            <person name="Kruys A."/>
            <person name="Hutchinson M.I."/>
            <person name="Powell A.J."/>
            <person name="Barry K."/>
            <person name="Miller A.N."/>
            <person name="Grigoriev I.V."/>
            <person name="Debuchy R."/>
            <person name="Gladieux P."/>
            <person name="Hiltunen Thoren M."/>
            <person name="Johannesson H."/>
        </authorList>
    </citation>
    <scope>NUCLEOTIDE SEQUENCE</scope>
    <source>
        <strain evidence="1">CBS 314.62</strain>
    </source>
</reference>
<evidence type="ECO:0008006" key="3">
    <source>
        <dbReference type="Google" id="ProtNLM"/>
    </source>
</evidence>
<proteinExistence type="predicted"/>
<protein>
    <recommendedName>
        <fullName evidence="3">Imidazoleglycerol-phosphate dehydratase</fullName>
    </recommendedName>
</protein>
<evidence type="ECO:0000313" key="2">
    <source>
        <dbReference type="Proteomes" id="UP001270362"/>
    </source>
</evidence>
<name>A0AAE1CA16_9PEZI</name>
<dbReference type="AlphaFoldDB" id="A0AAE1CA16"/>
<keyword evidence="2" id="KW-1185">Reference proteome</keyword>
<dbReference type="PANTHER" id="PTHR39153">
    <property type="entry name" value="AGR244WP"/>
    <property type="match status" value="1"/>
</dbReference>
<dbReference type="EMBL" id="JAULSO010000003">
    <property type="protein sequence ID" value="KAK3685052.1"/>
    <property type="molecule type" value="Genomic_DNA"/>
</dbReference>
<accession>A0AAE1CA16</accession>
<evidence type="ECO:0000313" key="1">
    <source>
        <dbReference type="EMBL" id="KAK3685052.1"/>
    </source>
</evidence>
<dbReference type="Proteomes" id="UP001270362">
    <property type="component" value="Unassembled WGS sequence"/>
</dbReference>
<reference evidence="1" key="2">
    <citation type="submission" date="2023-06" db="EMBL/GenBank/DDBJ databases">
        <authorList>
            <consortium name="Lawrence Berkeley National Laboratory"/>
            <person name="Haridas S."/>
            <person name="Hensen N."/>
            <person name="Bonometti L."/>
            <person name="Westerberg I."/>
            <person name="Brannstrom I.O."/>
            <person name="Guillou S."/>
            <person name="Cros-Aarteil S."/>
            <person name="Calhoun S."/>
            <person name="Kuo A."/>
            <person name="Mondo S."/>
            <person name="Pangilinan J."/>
            <person name="Riley R."/>
            <person name="Labutti K."/>
            <person name="Andreopoulos B."/>
            <person name="Lipzen A."/>
            <person name="Chen C."/>
            <person name="Yanf M."/>
            <person name="Daum C."/>
            <person name="Ng V."/>
            <person name="Clum A."/>
            <person name="Steindorff A."/>
            <person name="Ohm R."/>
            <person name="Martin F."/>
            <person name="Silar P."/>
            <person name="Natvig D."/>
            <person name="Lalanne C."/>
            <person name="Gautier V."/>
            <person name="Ament-Velasquez S.L."/>
            <person name="Kruys A."/>
            <person name="Hutchinson M.I."/>
            <person name="Powell A.J."/>
            <person name="Barry K."/>
            <person name="Miller A.N."/>
            <person name="Grigoriev I.V."/>
            <person name="Debuchy R."/>
            <person name="Gladieux P."/>
            <person name="Thoren M.H."/>
            <person name="Johannesson H."/>
        </authorList>
    </citation>
    <scope>NUCLEOTIDE SEQUENCE</scope>
    <source>
        <strain evidence="1">CBS 314.62</strain>
    </source>
</reference>
<dbReference type="InterPro" id="IPR038882">
    <property type="entry name" value="Rcf3"/>
</dbReference>
<sequence>MGTTTDYNATKHEEAAEASWEAVRGGVNGALKWGVATAVLGGLGYMVSPIYRSFTIQFKTYIQMSGMVLGGMIEADARLHEYEKTMRMRRRLLRDQAMWQTFEDQYGKDDEE</sequence>
<organism evidence="1 2">
    <name type="scientific">Podospora appendiculata</name>
    <dbReference type="NCBI Taxonomy" id="314037"/>
    <lineage>
        <taxon>Eukaryota</taxon>
        <taxon>Fungi</taxon>
        <taxon>Dikarya</taxon>
        <taxon>Ascomycota</taxon>
        <taxon>Pezizomycotina</taxon>
        <taxon>Sordariomycetes</taxon>
        <taxon>Sordariomycetidae</taxon>
        <taxon>Sordariales</taxon>
        <taxon>Podosporaceae</taxon>
        <taxon>Podospora</taxon>
    </lineage>
</organism>